<organism evidence="3 4">
    <name type="scientific">Crucibulum laeve</name>
    <dbReference type="NCBI Taxonomy" id="68775"/>
    <lineage>
        <taxon>Eukaryota</taxon>
        <taxon>Fungi</taxon>
        <taxon>Dikarya</taxon>
        <taxon>Basidiomycota</taxon>
        <taxon>Agaricomycotina</taxon>
        <taxon>Agaricomycetes</taxon>
        <taxon>Agaricomycetidae</taxon>
        <taxon>Agaricales</taxon>
        <taxon>Agaricineae</taxon>
        <taxon>Nidulariaceae</taxon>
        <taxon>Crucibulum</taxon>
    </lineage>
</organism>
<dbReference type="Gene3D" id="2.130.10.30">
    <property type="entry name" value="Regulator of chromosome condensation 1/beta-lactamase-inhibitor protein II"/>
    <property type="match status" value="2"/>
</dbReference>
<dbReference type="InterPro" id="IPR009091">
    <property type="entry name" value="RCC1/BLIP-II"/>
</dbReference>
<evidence type="ECO:0000313" key="4">
    <source>
        <dbReference type="Proteomes" id="UP000308652"/>
    </source>
</evidence>
<dbReference type="PANTHER" id="PTHR22870">
    <property type="entry name" value="REGULATOR OF CHROMOSOME CONDENSATION"/>
    <property type="match status" value="1"/>
</dbReference>
<feature type="repeat" description="RCC1" evidence="2">
    <location>
        <begin position="208"/>
        <end position="266"/>
    </location>
</feature>
<evidence type="ECO:0000256" key="1">
    <source>
        <dbReference type="ARBA" id="ARBA00022737"/>
    </source>
</evidence>
<dbReference type="EMBL" id="ML213593">
    <property type="protein sequence ID" value="TFK42166.1"/>
    <property type="molecule type" value="Genomic_DNA"/>
</dbReference>
<keyword evidence="4" id="KW-1185">Reference proteome</keyword>
<keyword evidence="1" id="KW-0677">Repeat</keyword>
<reference evidence="3 4" key="1">
    <citation type="journal article" date="2019" name="Nat. Ecol. Evol.">
        <title>Megaphylogeny resolves global patterns of mushroom evolution.</title>
        <authorList>
            <person name="Varga T."/>
            <person name="Krizsan K."/>
            <person name="Foldi C."/>
            <person name="Dima B."/>
            <person name="Sanchez-Garcia M."/>
            <person name="Sanchez-Ramirez S."/>
            <person name="Szollosi G.J."/>
            <person name="Szarkandi J.G."/>
            <person name="Papp V."/>
            <person name="Albert L."/>
            <person name="Andreopoulos W."/>
            <person name="Angelini C."/>
            <person name="Antonin V."/>
            <person name="Barry K.W."/>
            <person name="Bougher N.L."/>
            <person name="Buchanan P."/>
            <person name="Buyck B."/>
            <person name="Bense V."/>
            <person name="Catcheside P."/>
            <person name="Chovatia M."/>
            <person name="Cooper J."/>
            <person name="Damon W."/>
            <person name="Desjardin D."/>
            <person name="Finy P."/>
            <person name="Geml J."/>
            <person name="Haridas S."/>
            <person name="Hughes K."/>
            <person name="Justo A."/>
            <person name="Karasinski D."/>
            <person name="Kautmanova I."/>
            <person name="Kiss B."/>
            <person name="Kocsube S."/>
            <person name="Kotiranta H."/>
            <person name="LaButti K.M."/>
            <person name="Lechner B.E."/>
            <person name="Liimatainen K."/>
            <person name="Lipzen A."/>
            <person name="Lukacs Z."/>
            <person name="Mihaltcheva S."/>
            <person name="Morgado L.N."/>
            <person name="Niskanen T."/>
            <person name="Noordeloos M.E."/>
            <person name="Ohm R.A."/>
            <person name="Ortiz-Santana B."/>
            <person name="Ovrebo C."/>
            <person name="Racz N."/>
            <person name="Riley R."/>
            <person name="Savchenko A."/>
            <person name="Shiryaev A."/>
            <person name="Soop K."/>
            <person name="Spirin V."/>
            <person name="Szebenyi C."/>
            <person name="Tomsovsky M."/>
            <person name="Tulloss R.E."/>
            <person name="Uehling J."/>
            <person name="Grigoriev I.V."/>
            <person name="Vagvolgyi C."/>
            <person name="Papp T."/>
            <person name="Martin F.M."/>
            <person name="Miettinen O."/>
            <person name="Hibbett D.S."/>
            <person name="Nagy L.G."/>
        </authorList>
    </citation>
    <scope>NUCLEOTIDE SEQUENCE [LARGE SCALE GENOMIC DNA]</scope>
    <source>
        <strain evidence="3 4">CBS 166.37</strain>
    </source>
</reference>
<name>A0A5C3MCM3_9AGAR</name>
<dbReference type="SUPFAM" id="SSF50985">
    <property type="entry name" value="RCC1/BLIP-II"/>
    <property type="match status" value="1"/>
</dbReference>
<evidence type="ECO:0000313" key="3">
    <source>
        <dbReference type="EMBL" id="TFK42166.1"/>
    </source>
</evidence>
<dbReference type="STRING" id="68775.A0A5C3MCM3"/>
<feature type="repeat" description="RCC1" evidence="2">
    <location>
        <begin position="310"/>
        <end position="367"/>
    </location>
</feature>
<sequence length="426" mass="45492">MLSLYSSGSNAHGQLANGSLDDSYDFQPCSFSGCALGSLPANTRNLLNVANGANHSLVLLEVEPESGLPKSELWGCGDGRAGQLGPAGGSTVFTKLELPLERTKLQGYSYKLVCASWETTYVVLQRENAADVLISMGADDFGDLGIGGRKKGKGKEVDTPFHIVSFEHLTVDGLTIAKDSMIIETINSGQHHVVIRLRAIFDDGSTRTILAGWGTARHGQLGDVIPKEKKAIPFHTRLKLVLVDDPDDPIISAALGIQHTVFLHKSGRLAVLGSNRKGQLQGMGSIRGAIKIDCTWNGTYAVQKTETGAVQLLAAGSNSHRQLGNGIPPDSEAHTYTITKFPELLFSNRQLACLACGSEHVLLLLSANQSAGDPRDEVWGWGWNEHGNLGVGDTNDVSTPAKLWTSKAVTGIWGGNGTSWICSRTI</sequence>
<feature type="repeat" description="RCC1" evidence="2">
    <location>
        <begin position="2"/>
        <end position="62"/>
    </location>
</feature>
<dbReference type="AlphaFoldDB" id="A0A5C3MCM3"/>
<dbReference type="InterPro" id="IPR051210">
    <property type="entry name" value="Ub_ligase/GEF_domain"/>
</dbReference>
<evidence type="ECO:0000256" key="2">
    <source>
        <dbReference type="PROSITE-ProRule" id="PRU00235"/>
    </source>
</evidence>
<gene>
    <name evidence="3" type="ORF">BDQ12DRAFT_677733</name>
</gene>
<accession>A0A5C3MCM3</accession>
<dbReference type="Pfam" id="PF00415">
    <property type="entry name" value="RCC1"/>
    <property type="match status" value="1"/>
</dbReference>
<feature type="repeat" description="RCC1" evidence="2">
    <location>
        <begin position="376"/>
        <end position="425"/>
    </location>
</feature>
<protein>
    <submittedName>
        <fullName evidence="3">Regulator of chromosome condensation 1/beta-lactamase-inhibitor protein II</fullName>
    </submittedName>
</protein>
<dbReference type="InterPro" id="IPR000408">
    <property type="entry name" value="Reg_chr_condens"/>
</dbReference>
<dbReference type="PANTHER" id="PTHR22870:SF408">
    <property type="entry name" value="OS09G0560450 PROTEIN"/>
    <property type="match status" value="1"/>
</dbReference>
<dbReference type="PROSITE" id="PS50012">
    <property type="entry name" value="RCC1_3"/>
    <property type="match status" value="4"/>
</dbReference>
<dbReference type="Proteomes" id="UP000308652">
    <property type="component" value="Unassembled WGS sequence"/>
</dbReference>
<dbReference type="OrthoDB" id="5370059at2759"/>
<proteinExistence type="predicted"/>